<reference evidence="1" key="1">
    <citation type="submission" date="2021-06" db="EMBL/GenBank/DDBJ databases">
        <authorList>
            <person name="Kallberg Y."/>
            <person name="Tangrot J."/>
            <person name="Rosling A."/>
        </authorList>
    </citation>
    <scope>NUCLEOTIDE SEQUENCE</scope>
    <source>
        <strain evidence="1">IL203A</strain>
    </source>
</reference>
<gene>
    <name evidence="1" type="ORF">DHETER_LOCUS9666</name>
</gene>
<protein>
    <submittedName>
        <fullName evidence="1">2409_t:CDS:1</fullName>
    </submittedName>
</protein>
<evidence type="ECO:0000313" key="2">
    <source>
        <dbReference type="Proteomes" id="UP000789702"/>
    </source>
</evidence>
<evidence type="ECO:0000313" key="1">
    <source>
        <dbReference type="EMBL" id="CAG8659100.1"/>
    </source>
</evidence>
<sequence length="157" mass="18063">MNNRIQKALTANEKNLVISVYNYLKNNKQYIKFPHSFNLRAEVSKATGISESTIGNILAKKNKNIEIVDSKQGHRPSKEIQPEIRNKLRELIYDANKNGKLLTLKILCQDLADSNIIISKSKLQRYLKKLGYHYGKGNQYNILHESAQNIAYRAVYL</sequence>
<dbReference type="Proteomes" id="UP000789702">
    <property type="component" value="Unassembled WGS sequence"/>
</dbReference>
<organism evidence="1 2">
    <name type="scientific">Dentiscutata heterogama</name>
    <dbReference type="NCBI Taxonomy" id="1316150"/>
    <lineage>
        <taxon>Eukaryota</taxon>
        <taxon>Fungi</taxon>
        <taxon>Fungi incertae sedis</taxon>
        <taxon>Mucoromycota</taxon>
        <taxon>Glomeromycotina</taxon>
        <taxon>Glomeromycetes</taxon>
        <taxon>Diversisporales</taxon>
        <taxon>Gigasporaceae</taxon>
        <taxon>Dentiscutata</taxon>
    </lineage>
</organism>
<comment type="caution">
    <text evidence="1">The sequence shown here is derived from an EMBL/GenBank/DDBJ whole genome shotgun (WGS) entry which is preliminary data.</text>
</comment>
<proteinExistence type="predicted"/>
<keyword evidence="2" id="KW-1185">Reference proteome</keyword>
<dbReference type="EMBL" id="CAJVPU010017375">
    <property type="protein sequence ID" value="CAG8659100.1"/>
    <property type="molecule type" value="Genomic_DNA"/>
</dbReference>
<feature type="non-terminal residue" evidence="1">
    <location>
        <position position="157"/>
    </location>
</feature>
<accession>A0ACA9NLQ1</accession>
<name>A0ACA9NLQ1_9GLOM</name>